<reference evidence="1 2" key="1">
    <citation type="journal article" date="2010" name="J. Bacteriol.">
        <title>Complete genome sequence of the diesel-degrading Acinetobacter sp. strain DR1.</title>
        <authorList>
            <person name="Jung J."/>
            <person name="Baek J.H."/>
            <person name="Park W."/>
        </authorList>
    </citation>
    <scope>NUCLEOTIDE SEQUENCE [LARGE SCALE GENOMIC DNA]</scope>
    <source>
        <strain evidence="2">JCM 16667 / KCTC 23045 / DR1</strain>
    </source>
</reference>
<proteinExistence type="predicted"/>
<evidence type="ECO:0000313" key="1">
    <source>
        <dbReference type="EMBL" id="ADI89019.1"/>
    </source>
</evidence>
<organism evidence="1 2">
    <name type="scientific">Acinetobacter oleivorans (strain JCM 16667 / KCTC 23045 / DR1)</name>
    <dbReference type="NCBI Taxonomy" id="436717"/>
    <lineage>
        <taxon>Bacteria</taxon>
        <taxon>Pseudomonadati</taxon>
        <taxon>Pseudomonadota</taxon>
        <taxon>Gammaproteobacteria</taxon>
        <taxon>Moraxellales</taxon>
        <taxon>Moraxellaceae</taxon>
        <taxon>Acinetobacter</taxon>
    </lineage>
</organism>
<gene>
    <name evidence="1" type="ordered locus">AOLE_00580</name>
</gene>
<name>A0AAN0P547_ACISD</name>
<dbReference type="Proteomes" id="UP000000392">
    <property type="component" value="Chromosome"/>
</dbReference>
<accession>A0AAN0P547</accession>
<dbReference type="GeneID" id="56086486"/>
<dbReference type="RefSeq" id="WP_013196578.1">
    <property type="nucleotide sequence ID" value="NC_014259.1"/>
</dbReference>
<dbReference type="EMBL" id="CP002080">
    <property type="protein sequence ID" value="ADI89019.1"/>
    <property type="molecule type" value="Genomic_DNA"/>
</dbReference>
<sequence>MIILNDKIPLIFSVFLLLETYSYNLFAKDQCNIDQQVKLNIFKKNDYKFYNYICESSEGSYLKGYFGDQEKKIFVGDYSDFAAKESPKLLAVSIYKSTKRKPPILITINSAYYSCTPQIEGEMYQVNLYQISENKILNLKNITNILGSNAEGFEGISEGKVYYKYKTISEIKKWLDKNY</sequence>
<dbReference type="KEGG" id="acd:AOLE_00580"/>
<dbReference type="AlphaFoldDB" id="A0AAN0P547"/>
<protein>
    <submittedName>
        <fullName evidence="1">Uncharacterized protein</fullName>
    </submittedName>
</protein>
<evidence type="ECO:0000313" key="2">
    <source>
        <dbReference type="Proteomes" id="UP000000392"/>
    </source>
</evidence>